<evidence type="ECO:0000313" key="1">
    <source>
        <dbReference type="EMBL" id="NHC13291.1"/>
    </source>
</evidence>
<dbReference type="EMBL" id="JAANNP010000002">
    <property type="protein sequence ID" value="NHC13291.1"/>
    <property type="molecule type" value="Genomic_DNA"/>
</dbReference>
<evidence type="ECO:0008006" key="3">
    <source>
        <dbReference type="Google" id="ProtNLM"/>
    </source>
</evidence>
<dbReference type="Proteomes" id="UP000800981">
    <property type="component" value="Unassembled WGS sequence"/>
</dbReference>
<comment type="caution">
    <text evidence="1">The sequence shown here is derived from an EMBL/GenBank/DDBJ whole genome shotgun (WGS) entry which is preliminary data.</text>
</comment>
<dbReference type="InterPro" id="IPR047681">
    <property type="entry name" value="PPA1309-like"/>
</dbReference>
<name>A0ABX0GUA2_9ACTN</name>
<dbReference type="RefSeq" id="WP_166279480.1">
    <property type="nucleotide sequence ID" value="NZ_JAANNP010000002.1"/>
</dbReference>
<accession>A0ABX0GUA2</accession>
<evidence type="ECO:0000313" key="2">
    <source>
        <dbReference type="Proteomes" id="UP000800981"/>
    </source>
</evidence>
<dbReference type="NCBIfam" id="NF040618">
    <property type="entry name" value="PPA1309_fam"/>
    <property type="match status" value="1"/>
</dbReference>
<organism evidence="1 2">
    <name type="scientific">Motilibacter deserti</name>
    <dbReference type="NCBI Taxonomy" id="2714956"/>
    <lineage>
        <taxon>Bacteria</taxon>
        <taxon>Bacillati</taxon>
        <taxon>Actinomycetota</taxon>
        <taxon>Actinomycetes</taxon>
        <taxon>Motilibacterales</taxon>
        <taxon>Motilibacteraceae</taxon>
        <taxon>Motilibacter</taxon>
    </lineage>
</organism>
<proteinExistence type="predicted"/>
<protein>
    <recommendedName>
        <fullName evidence="3">Type III secretion system (T3SS) SseB-like protein</fullName>
    </recommendedName>
</protein>
<sequence>MTESPAPSLPPPPSPLEAVVAEVERHAAAAGWDRPPRLYALVPTAELLAREPALAAALGEEPEPGSLTPVEQDELPRHATIEELLGGIAWPDDVLGTALVVERLVLPPEAEEGMPADEQEALEWLAAHPQRQEVRVAVGVLRGGERSCALRMRSHDDDLAVLRGPDLLPGLADALAATLAD</sequence>
<keyword evidence="2" id="KW-1185">Reference proteome</keyword>
<reference evidence="1 2" key="1">
    <citation type="submission" date="2020-03" db="EMBL/GenBank/DDBJ databases">
        <title>Two novel Motilibacter sp.</title>
        <authorList>
            <person name="Liu S."/>
        </authorList>
    </citation>
    <scope>NUCLEOTIDE SEQUENCE [LARGE SCALE GENOMIC DNA]</scope>
    <source>
        <strain evidence="1 2">E257</strain>
    </source>
</reference>
<gene>
    <name evidence="1" type="ORF">G9H71_05780</name>
</gene>